<dbReference type="EMBL" id="JAGPXC010000006">
    <property type="protein sequence ID" value="KAH6651906.1"/>
    <property type="molecule type" value="Genomic_DNA"/>
</dbReference>
<dbReference type="Pfam" id="PF24854">
    <property type="entry name" value="DUF7728"/>
    <property type="match status" value="1"/>
</dbReference>
<keyword evidence="6" id="KW-1185">Reference proteome</keyword>
<dbReference type="RefSeq" id="XP_045956184.1">
    <property type="nucleotide sequence ID" value="XM_046097036.1"/>
</dbReference>
<evidence type="ECO:0000313" key="5">
    <source>
        <dbReference type="EMBL" id="KAH6651906.1"/>
    </source>
</evidence>
<gene>
    <name evidence="5" type="ORF">BKA67DRAFT_496426</name>
</gene>
<feature type="non-terminal residue" evidence="5">
    <location>
        <position position="377"/>
    </location>
</feature>
<keyword evidence="3" id="KW-0732">Signal</keyword>
<keyword evidence="2" id="KW-1133">Transmembrane helix</keyword>
<feature type="region of interest" description="Disordered" evidence="1">
    <location>
        <begin position="244"/>
        <end position="282"/>
    </location>
</feature>
<keyword evidence="2" id="KW-0812">Transmembrane</keyword>
<accession>A0A9P8UGV4</accession>
<evidence type="ECO:0000313" key="6">
    <source>
        <dbReference type="Proteomes" id="UP000758603"/>
    </source>
</evidence>
<dbReference type="InterPro" id="IPR056145">
    <property type="entry name" value="DUF7728"/>
</dbReference>
<feature type="region of interest" description="Disordered" evidence="1">
    <location>
        <begin position="334"/>
        <end position="377"/>
    </location>
</feature>
<proteinExistence type="predicted"/>
<keyword evidence="2" id="KW-0472">Membrane</keyword>
<evidence type="ECO:0000256" key="2">
    <source>
        <dbReference type="SAM" id="Phobius"/>
    </source>
</evidence>
<reference evidence="5" key="1">
    <citation type="journal article" date="2021" name="Nat. Commun.">
        <title>Genetic determinants of endophytism in the Arabidopsis root mycobiome.</title>
        <authorList>
            <person name="Mesny F."/>
            <person name="Miyauchi S."/>
            <person name="Thiergart T."/>
            <person name="Pickel B."/>
            <person name="Atanasova L."/>
            <person name="Karlsson M."/>
            <person name="Huettel B."/>
            <person name="Barry K.W."/>
            <person name="Haridas S."/>
            <person name="Chen C."/>
            <person name="Bauer D."/>
            <person name="Andreopoulos W."/>
            <person name="Pangilinan J."/>
            <person name="LaButti K."/>
            <person name="Riley R."/>
            <person name="Lipzen A."/>
            <person name="Clum A."/>
            <person name="Drula E."/>
            <person name="Henrissat B."/>
            <person name="Kohler A."/>
            <person name="Grigoriev I.V."/>
            <person name="Martin F.M."/>
            <person name="Hacquard S."/>
        </authorList>
    </citation>
    <scope>NUCLEOTIDE SEQUENCE</scope>
    <source>
        <strain evidence="5">MPI-SDFR-AT-0073</strain>
    </source>
</reference>
<organism evidence="5 6">
    <name type="scientific">Truncatella angustata</name>
    <dbReference type="NCBI Taxonomy" id="152316"/>
    <lineage>
        <taxon>Eukaryota</taxon>
        <taxon>Fungi</taxon>
        <taxon>Dikarya</taxon>
        <taxon>Ascomycota</taxon>
        <taxon>Pezizomycotina</taxon>
        <taxon>Sordariomycetes</taxon>
        <taxon>Xylariomycetidae</taxon>
        <taxon>Amphisphaeriales</taxon>
        <taxon>Sporocadaceae</taxon>
        <taxon>Truncatella</taxon>
    </lineage>
</organism>
<name>A0A9P8UGV4_9PEZI</name>
<comment type="caution">
    <text evidence="5">The sequence shown here is derived from an EMBL/GenBank/DDBJ whole genome shotgun (WGS) entry which is preliminary data.</text>
</comment>
<sequence length="377" mass="40940">MHLTSLITAAGLAVSTTSAFLLPFPDPSEADTVTTLPVPLDTDFKVQVPEAAEAQKLELPCPGCPVRVGHHKGKDAKIKTDIPSHLELSFNIEHGVDHDRFMVNDFELYPHSATLKDTLGAQVRPDHKEGGKGKLPGHRKQHQPFIQPLGYALGTTPVAKSTEDDLELVQLNLQIIEVGNVFVDGVPSIEVKIIKTPEGGLMIGGIETGPSEPLQKTPMDKPEDCTTMLCRWKAMLSGQMGRFRGHCGGSRRPSHAVDEQEEDVHQRPHSGHSQAPHGQQHRHRFTHLLRNIAMHILLPVAVGVVAGITASILGMLVGTAIVFVWRKLFRSGSAGTRRHHHRSGHSTHKAASTEASGADEKAGLMSNQEEVEAPPAY</sequence>
<dbReference type="AlphaFoldDB" id="A0A9P8UGV4"/>
<evidence type="ECO:0000259" key="4">
    <source>
        <dbReference type="Pfam" id="PF24854"/>
    </source>
</evidence>
<feature type="compositionally biased region" description="Basic residues" evidence="1">
    <location>
        <begin position="336"/>
        <end position="348"/>
    </location>
</feature>
<feature type="transmembrane region" description="Helical" evidence="2">
    <location>
        <begin position="292"/>
        <end position="325"/>
    </location>
</feature>
<evidence type="ECO:0000256" key="3">
    <source>
        <dbReference type="SAM" id="SignalP"/>
    </source>
</evidence>
<dbReference type="Proteomes" id="UP000758603">
    <property type="component" value="Unassembled WGS sequence"/>
</dbReference>
<evidence type="ECO:0000256" key="1">
    <source>
        <dbReference type="SAM" id="MobiDB-lite"/>
    </source>
</evidence>
<protein>
    <recommendedName>
        <fullName evidence="4">DUF7728 domain-containing protein</fullName>
    </recommendedName>
</protein>
<dbReference type="GeneID" id="70125928"/>
<feature type="chain" id="PRO_5040370249" description="DUF7728 domain-containing protein" evidence="3">
    <location>
        <begin position="20"/>
        <end position="377"/>
    </location>
</feature>
<feature type="compositionally biased region" description="Basic and acidic residues" evidence="1">
    <location>
        <begin position="255"/>
        <end position="266"/>
    </location>
</feature>
<dbReference type="PANTHER" id="PTHR40622:SF1">
    <property type="match status" value="1"/>
</dbReference>
<feature type="signal peptide" evidence="3">
    <location>
        <begin position="1"/>
        <end position="19"/>
    </location>
</feature>
<dbReference type="PANTHER" id="PTHR40622">
    <property type="match status" value="1"/>
</dbReference>
<feature type="domain" description="DUF7728" evidence="4">
    <location>
        <begin position="53"/>
        <end position="211"/>
    </location>
</feature>
<dbReference type="OrthoDB" id="5409353at2759"/>